<organism evidence="2 3">
    <name type="scientific">Halalkalicoccus paucihalophilus</name>
    <dbReference type="NCBI Taxonomy" id="1008153"/>
    <lineage>
        <taxon>Archaea</taxon>
        <taxon>Methanobacteriati</taxon>
        <taxon>Methanobacteriota</taxon>
        <taxon>Stenosarchaea group</taxon>
        <taxon>Halobacteria</taxon>
        <taxon>Halobacteriales</taxon>
        <taxon>Halococcaceae</taxon>
        <taxon>Halalkalicoccus</taxon>
    </lineage>
</organism>
<reference evidence="2 3" key="1">
    <citation type="submission" date="2016-02" db="EMBL/GenBank/DDBJ databases">
        <title>Genome sequence of Halalkalicoccus paucihalophilus DSM 24557.</title>
        <authorList>
            <person name="Poehlein A."/>
            <person name="Daniel R."/>
        </authorList>
    </citation>
    <scope>NUCLEOTIDE SEQUENCE [LARGE SCALE GENOMIC DNA]</scope>
    <source>
        <strain evidence="2 3">DSM 24557</strain>
    </source>
</reference>
<sequence>MGFLSSTNAGAAKVIGLGTVVLAIFVVGQWGILAALFLATAGGVLFLGAGDELPRFSIRNFGLFVFYWLFLLLGIGVGID</sequence>
<keyword evidence="3" id="KW-1185">Reference proteome</keyword>
<proteinExistence type="predicted"/>
<keyword evidence="1" id="KW-0472">Membrane</keyword>
<dbReference type="Proteomes" id="UP000075321">
    <property type="component" value="Unassembled WGS sequence"/>
</dbReference>
<dbReference type="RefSeq" id="WP_066385590.1">
    <property type="nucleotide sequence ID" value="NZ_LTAZ01000017.1"/>
</dbReference>
<evidence type="ECO:0000256" key="1">
    <source>
        <dbReference type="SAM" id="Phobius"/>
    </source>
</evidence>
<name>A0A151A8F4_9EURY</name>
<evidence type="ECO:0000313" key="2">
    <source>
        <dbReference type="EMBL" id="KYH23874.1"/>
    </source>
</evidence>
<feature type="transmembrane region" description="Helical" evidence="1">
    <location>
        <begin position="61"/>
        <end position="79"/>
    </location>
</feature>
<keyword evidence="1" id="KW-1133">Transmembrane helix</keyword>
<feature type="transmembrane region" description="Helical" evidence="1">
    <location>
        <begin position="20"/>
        <end position="49"/>
    </location>
</feature>
<gene>
    <name evidence="2" type="ORF">HAPAU_39530</name>
</gene>
<keyword evidence="1" id="KW-0812">Transmembrane</keyword>
<evidence type="ECO:0000313" key="3">
    <source>
        <dbReference type="Proteomes" id="UP000075321"/>
    </source>
</evidence>
<protein>
    <submittedName>
        <fullName evidence="2">Uncharacterized protein</fullName>
    </submittedName>
</protein>
<dbReference type="EMBL" id="LTAZ01000017">
    <property type="protein sequence ID" value="KYH23874.1"/>
    <property type="molecule type" value="Genomic_DNA"/>
</dbReference>
<comment type="caution">
    <text evidence="2">The sequence shown here is derived from an EMBL/GenBank/DDBJ whole genome shotgun (WGS) entry which is preliminary data.</text>
</comment>
<dbReference type="OrthoDB" id="257333at2157"/>
<accession>A0A151A8F4</accession>
<dbReference type="PATRIC" id="fig|1008153.3.peg.4231"/>
<dbReference type="AlphaFoldDB" id="A0A151A8F4"/>